<dbReference type="GO" id="GO:0030170">
    <property type="term" value="F:pyridoxal phosphate binding"/>
    <property type="evidence" value="ECO:0007669"/>
    <property type="project" value="InterPro"/>
</dbReference>
<dbReference type="Gene3D" id="3.40.640.10">
    <property type="entry name" value="Type I PLP-dependent aspartate aminotransferase-like (Major domain)"/>
    <property type="match status" value="1"/>
</dbReference>
<comment type="caution">
    <text evidence="5">The sequence shown here is derived from an EMBL/GenBank/DDBJ whole genome shotgun (WGS) entry which is preliminary data.</text>
</comment>
<organism evidence="5">
    <name type="scientific">termite gut metagenome</name>
    <dbReference type="NCBI Taxonomy" id="433724"/>
    <lineage>
        <taxon>unclassified sequences</taxon>
        <taxon>metagenomes</taxon>
        <taxon>organismal metagenomes</taxon>
    </lineage>
</organism>
<dbReference type="InterPro" id="IPR015424">
    <property type="entry name" value="PyrdxlP-dep_Trfase"/>
</dbReference>
<dbReference type="SUPFAM" id="SSF53383">
    <property type="entry name" value="PLP-dependent transferases"/>
    <property type="match status" value="1"/>
</dbReference>
<dbReference type="InterPro" id="IPR015422">
    <property type="entry name" value="PyrdxlP-dep_Trfase_small"/>
</dbReference>
<protein>
    <submittedName>
        <fullName evidence="5">LL-diaminopimelate aminotransferase</fullName>
        <ecNumber evidence="5">2.6.1.83</ecNumber>
    </submittedName>
</protein>
<dbReference type="InterPro" id="IPR015421">
    <property type="entry name" value="PyrdxlP-dep_Trfase_major"/>
</dbReference>
<dbReference type="Pfam" id="PF00155">
    <property type="entry name" value="Aminotran_1_2"/>
    <property type="match status" value="1"/>
</dbReference>
<dbReference type="InterPro" id="IPR050881">
    <property type="entry name" value="LL-DAP_aminotransferase"/>
</dbReference>
<keyword evidence="2 5" id="KW-0032">Aminotransferase</keyword>
<comment type="cofactor">
    <cofactor evidence="1">
        <name>pyridoxal 5'-phosphate</name>
        <dbReference type="ChEBI" id="CHEBI:597326"/>
    </cofactor>
</comment>
<dbReference type="EMBL" id="SNRY01000433">
    <property type="protein sequence ID" value="KAA6340791.1"/>
    <property type="molecule type" value="Genomic_DNA"/>
</dbReference>
<dbReference type="PROSITE" id="PS00105">
    <property type="entry name" value="AA_TRANSFER_CLASS_1"/>
    <property type="match status" value="1"/>
</dbReference>
<evidence type="ECO:0000256" key="1">
    <source>
        <dbReference type="ARBA" id="ARBA00001933"/>
    </source>
</evidence>
<dbReference type="PANTHER" id="PTHR42832">
    <property type="entry name" value="AMINO ACID AMINOTRANSFERASE"/>
    <property type="match status" value="1"/>
</dbReference>
<gene>
    <name evidence="5" type="ORF">EZS27_011368</name>
</gene>
<dbReference type="PANTHER" id="PTHR42832:SF3">
    <property type="entry name" value="L-GLUTAMINE--4-(METHYLSULFANYL)-2-OXOBUTANOATE AMINOTRANSFERASE"/>
    <property type="match status" value="1"/>
</dbReference>
<dbReference type="InterPro" id="IPR004838">
    <property type="entry name" value="NHTrfase_class1_PyrdxlP-BS"/>
</dbReference>
<keyword evidence="3 5" id="KW-0808">Transferase</keyword>
<evidence type="ECO:0000256" key="3">
    <source>
        <dbReference type="ARBA" id="ARBA00022679"/>
    </source>
</evidence>
<dbReference type="EC" id="2.6.1.83" evidence="5"/>
<sequence length="394" mass="44768">MQKENQAYNVLPATRLTNVTEYYFSKKLKEVAQMNAEGKDVISLGVGSPDMPPSKKTIDTLCQAAENPDGHGYQPYAGIPELRKAFAGWYQNRYGVMLDYNTEIQPLIGSKEGILHITLAFVNPGEQVLVPNPGYPTYTSLSKLLEAEVITYNLKAENAWMPDFRELEQMDMSRIKLMWVNYPNMPTGAIATPELYSRLVDFALRKNIIIVNDNPYSFILNDHPLSMLSVPHAKGCCIELNSMSKSHNMPGWRMGMLASNAEFVGHILKVKSNIDSGMFRAMQLAAATALQAEDDWYEGNNRNYRNRRRPAEEIMHALGCTFDKNQAGMFLWGKIPDWYNHVEELTEKVLHEARVFIVPGFIFGSNGARYIRVSLCCKENKLEEALQRIRNLKR</sequence>
<dbReference type="CDD" id="cd00609">
    <property type="entry name" value="AAT_like"/>
    <property type="match status" value="1"/>
</dbReference>
<proteinExistence type="predicted"/>
<dbReference type="InterPro" id="IPR004839">
    <property type="entry name" value="Aminotransferase_I/II_large"/>
</dbReference>
<accession>A0A5J4S6B8</accession>
<dbReference type="Gene3D" id="3.90.1150.10">
    <property type="entry name" value="Aspartate Aminotransferase, domain 1"/>
    <property type="match status" value="1"/>
</dbReference>
<evidence type="ECO:0000256" key="2">
    <source>
        <dbReference type="ARBA" id="ARBA00022576"/>
    </source>
</evidence>
<evidence type="ECO:0000313" key="5">
    <source>
        <dbReference type="EMBL" id="KAA6340791.1"/>
    </source>
</evidence>
<dbReference type="GO" id="GO:0010285">
    <property type="term" value="F:L,L-diaminopimelate aminotransferase activity"/>
    <property type="evidence" value="ECO:0007669"/>
    <property type="project" value="UniProtKB-EC"/>
</dbReference>
<reference evidence="5" key="1">
    <citation type="submission" date="2019-03" db="EMBL/GenBank/DDBJ databases">
        <title>Single cell metagenomics reveals metabolic interactions within the superorganism composed of flagellate Streblomastix strix and complex community of Bacteroidetes bacteria on its surface.</title>
        <authorList>
            <person name="Treitli S.C."/>
            <person name="Kolisko M."/>
            <person name="Husnik F."/>
            <person name="Keeling P."/>
            <person name="Hampl V."/>
        </authorList>
    </citation>
    <scope>NUCLEOTIDE SEQUENCE</scope>
    <source>
        <strain evidence="5">STM</strain>
    </source>
</reference>
<feature type="domain" description="Aminotransferase class I/classII large" evidence="4">
    <location>
        <begin position="39"/>
        <end position="389"/>
    </location>
</feature>
<dbReference type="AlphaFoldDB" id="A0A5J4S6B8"/>
<name>A0A5J4S6B8_9ZZZZ</name>
<evidence type="ECO:0000259" key="4">
    <source>
        <dbReference type="Pfam" id="PF00155"/>
    </source>
</evidence>